<reference evidence="2 3" key="1">
    <citation type="submission" date="2017-11" db="EMBL/GenBank/DDBJ databases">
        <title>Draft genome sequences of strains TRE 1, TRE D, TRE H and TRI 7, isolated from tamarins, belonging to four potential novel Bifidobacterium species.</title>
        <authorList>
            <person name="Mattarelli P."/>
            <person name="Modesto M."/>
            <person name="Bonetti A."/>
            <person name="Puglisi E."/>
            <person name="Morelli L."/>
        </authorList>
    </citation>
    <scope>NUCLEOTIDE SEQUENCE [LARGE SCALE GENOMIC DNA]</scope>
    <source>
        <strain evidence="3">TRED</strain>
    </source>
</reference>
<evidence type="ECO:0000313" key="3">
    <source>
        <dbReference type="Proteomes" id="UP000228755"/>
    </source>
</evidence>
<dbReference type="Proteomes" id="UP000228755">
    <property type="component" value="Unassembled WGS sequence"/>
</dbReference>
<dbReference type="PANTHER" id="PTHR31776">
    <property type="entry name" value="ALPHA-L-ARABINOFURANOSIDASE 1"/>
    <property type="match status" value="1"/>
</dbReference>
<keyword evidence="3" id="KW-1185">Reference proteome</keyword>
<dbReference type="InterPro" id="IPR051563">
    <property type="entry name" value="Glycosyl_Hydrolase_51"/>
</dbReference>
<evidence type="ECO:0000259" key="1">
    <source>
        <dbReference type="Pfam" id="PF22848"/>
    </source>
</evidence>
<dbReference type="GO" id="GO:0046556">
    <property type="term" value="F:alpha-L-arabinofuranosidase activity"/>
    <property type="evidence" value="ECO:0007669"/>
    <property type="project" value="TreeGrafter"/>
</dbReference>
<dbReference type="Gene3D" id="3.20.20.80">
    <property type="entry name" value="Glycosidases"/>
    <property type="match status" value="1"/>
</dbReference>
<protein>
    <recommendedName>
        <fullName evidence="1">Alpha-L-arabinofuranosidase 1 catalytic domain-containing protein</fullName>
    </recommendedName>
</protein>
<dbReference type="PANTHER" id="PTHR31776:SF26">
    <property type="entry name" value="SECRETED ARABINOSIDASE"/>
    <property type="match status" value="1"/>
</dbReference>
<dbReference type="OrthoDB" id="9758923at2"/>
<dbReference type="Pfam" id="PF22848">
    <property type="entry name" value="ASD1_dom"/>
    <property type="match status" value="1"/>
</dbReference>
<proteinExistence type="predicted"/>
<gene>
    <name evidence="2" type="ORF">CUU80_09975</name>
</gene>
<dbReference type="InterPro" id="IPR017853">
    <property type="entry name" value="GH"/>
</dbReference>
<dbReference type="RefSeq" id="WP_100497188.1">
    <property type="nucleotide sequence ID" value="NZ_PGLQ01000011.1"/>
</dbReference>
<evidence type="ECO:0000313" key="2">
    <source>
        <dbReference type="EMBL" id="PJM78284.1"/>
    </source>
</evidence>
<accession>A0A2M9HN89</accession>
<feature type="domain" description="Alpha-L-arabinofuranosidase 1 catalytic" evidence="1">
    <location>
        <begin position="3"/>
        <end position="75"/>
    </location>
</feature>
<dbReference type="EMBL" id="PGLQ01000011">
    <property type="protein sequence ID" value="PJM78284.1"/>
    <property type="molecule type" value="Genomic_DNA"/>
</dbReference>
<dbReference type="AlphaFoldDB" id="A0A2M9HN89"/>
<dbReference type="SUPFAM" id="SSF51445">
    <property type="entry name" value="(Trans)glycosidases"/>
    <property type="match status" value="1"/>
</dbReference>
<organism evidence="2 3">
    <name type="scientific">Bifidobacterium scaligerum</name>
    <dbReference type="NCBI Taxonomy" id="2052656"/>
    <lineage>
        <taxon>Bacteria</taxon>
        <taxon>Bacillati</taxon>
        <taxon>Actinomycetota</taxon>
        <taxon>Actinomycetes</taxon>
        <taxon>Bifidobacteriales</taxon>
        <taxon>Bifidobacteriaceae</taxon>
        <taxon>Bifidobacterium</taxon>
    </lineage>
</organism>
<dbReference type="InterPro" id="IPR055235">
    <property type="entry name" value="ASD1_cat"/>
</dbReference>
<comment type="caution">
    <text evidence="2">The sequence shown here is derived from an EMBL/GenBank/DDBJ whole genome shotgun (WGS) entry which is preliminary data.</text>
</comment>
<sequence>MRRNALDLIEYVNDPVTSPWDTKRAAAGHPEPFGLEYLGLGNEDVVNAAFHERFTMIHDAVKRAYPDIAIIGTAGPVPNGENYEAVGHSATGAISTTF</sequence>
<name>A0A2M9HN89_9BIFI</name>